<keyword evidence="2" id="KW-0472">Membrane</keyword>
<feature type="transmembrane region" description="Helical" evidence="2">
    <location>
        <begin position="295"/>
        <end position="313"/>
    </location>
</feature>
<keyword evidence="2" id="KW-0812">Transmembrane</keyword>
<feature type="transmembrane region" description="Helical" evidence="2">
    <location>
        <begin position="176"/>
        <end position="197"/>
    </location>
</feature>
<name>A0ABT7IP22_9BURK</name>
<keyword evidence="1" id="KW-0175">Coiled coil</keyword>
<feature type="transmembrane region" description="Helical" evidence="2">
    <location>
        <begin position="209"/>
        <end position="231"/>
    </location>
</feature>
<sequence>MAMVKGGAKIEVTVDKSPRNISHQNNIKLDVSISPFPPLATDEIIKKLALVYVAKNLAWKEEPPSDSKLRSVQELQIDNYYPDAVAKYNQILKAGIDNKTKEIEKLADDIKQNDNNARNIPKMFDIEGQKILDQYEHFFDKEKKELEAAEKQFYDFREKYHITRPAGKSRNLKDGLLTFAISAFLVVIESFFNASLFSTNLEGGLVAGAAMACFFSIFNVGVSFGFGKFIVPHFNIKTGPWKYITPLFTVAWIAALLFYSLMVGHYRDCLQMDIDRPEVVALNALASSPFQLSDIFSFLLCFLTIIVGFCAAYDGFKSNADPFPGYSELSEKRNRALQKWNKFASKRHNLIENKFNEYSNKLQNYCSTVSGATGNLRLCIQDKELIFTQYQSALASARAAVIALIQKFRAVNASERKTKPPVYFSSTDGILLKANEVQAPDMNLDYKIYAECQAMSKSLDDDLPAIKQELLEKYQLLLK</sequence>
<proteinExistence type="predicted"/>
<evidence type="ECO:0000256" key="1">
    <source>
        <dbReference type="SAM" id="Coils"/>
    </source>
</evidence>
<reference evidence="3" key="1">
    <citation type="submission" date="2023-03" db="EMBL/GenBank/DDBJ databases">
        <title>Mesosutterella sp. nov. isolated from porcine feces.</title>
        <authorList>
            <person name="Yu S."/>
        </authorList>
    </citation>
    <scope>NUCLEOTIDE SEQUENCE</scope>
    <source>
        <strain evidence="3">AGMB02718</strain>
    </source>
</reference>
<protein>
    <submittedName>
        <fullName evidence="3">Uncharacterized protein</fullName>
    </submittedName>
</protein>
<dbReference type="RefSeq" id="WP_243377659.1">
    <property type="nucleotide sequence ID" value="NZ_JAKZJU020000001.1"/>
</dbReference>
<feature type="transmembrane region" description="Helical" evidence="2">
    <location>
        <begin position="243"/>
        <end position="262"/>
    </location>
</feature>
<evidence type="ECO:0000256" key="2">
    <source>
        <dbReference type="SAM" id="Phobius"/>
    </source>
</evidence>
<dbReference type="EMBL" id="JAKZJU020000001">
    <property type="protein sequence ID" value="MDL2060127.1"/>
    <property type="molecule type" value="Genomic_DNA"/>
</dbReference>
<feature type="coiled-coil region" evidence="1">
    <location>
        <begin position="89"/>
        <end position="159"/>
    </location>
</feature>
<comment type="caution">
    <text evidence="3">The sequence shown here is derived from an EMBL/GenBank/DDBJ whole genome shotgun (WGS) entry which is preliminary data.</text>
</comment>
<evidence type="ECO:0000313" key="4">
    <source>
        <dbReference type="Proteomes" id="UP001165481"/>
    </source>
</evidence>
<dbReference type="Proteomes" id="UP001165481">
    <property type="component" value="Unassembled WGS sequence"/>
</dbReference>
<organism evidence="3 4">
    <name type="scientific">Mesosutterella faecium</name>
    <dbReference type="NCBI Taxonomy" id="2925194"/>
    <lineage>
        <taxon>Bacteria</taxon>
        <taxon>Pseudomonadati</taxon>
        <taxon>Pseudomonadota</taxon>
        <taxon>Betaproteobacteria</taxon>
        <taxon>Burkholderiales</taxon>
        <taxon>Sutterellaceae</taxon>
        <taxon>Mesosutterella</taxon>
    </lineage>
</organism>
<keyword evidence="2" id="KW-1133">Transmembrane helix</keyword>
<accession>A0ABT7IP22</accession>
<keyword evidence="4" id="KW-1185">Reference proteome</keyword>
<gene>
    <name evidence="3" type="ORF">MUN46_009290</name>
</gene>
<evidence type="ECO:0000313" key="3">
    <source>
        <dbReference type="EMBL" id="MDL2060127.1"/>
    </source>
</evidence>